<organism evidence="2 3">
    <name type="scientific">Helianthus annuus</name>
    <name type="common">Common sunflower</name>
    <dbReference type="NCBI Taxonomy" id="4232"/>
    <lineage>
        <taxon>Eukaryota</taxon>
        <taxon>Viridiplantae</taxon>
        <taxon>Streptophyta</taxon>
        <taxon>Embryophyta</taxon>
        <taxon>Tracheophyta</taxon>
        <taxon>Spermatophyta</taxon>
        <taxon>Magnoliopsida</taxon>
        <taxon>eudicotyledons</taxon>
        <taxon>Gunneridae</taxon>
        <taxon>Pentapetalae</taxon>
        <taxon>asterids</taxon>
        <taxon>campanulids</taxon>
        <taxon>Asterales</taxon>
        <taxon>Asteraceae</taxon>
        <taxon>Asteroideae</taxon>
        <taxon>Heliantheae alliance</taxon>
        <taxon>Heliantheae</taxon>
        <taxon>Helianthus</taxon>
    </lineage>
</organism>
<accession>A0A251T5B1</accession>
<dbReference type="EMBL" id="CM007901">
    <property type="protein sequence ID" value="OTG05993.1"/>
    <property type="molecule type" value="Genomic_DNA"/>
</dbReference>
<evidence type="ECO:0000313" key="3">
    <source>
        <dbReference type="Proteomes" id="UP000215914"/>
    </source>
</evidence>
<dbReference type="InParanoid" id="A0A251T5B1"/>
<name>A0A251T5B1_HELAN</name>
<evidence type="ECO:0000313" key="2">
    <source>
        <dbReference type="EMBL" id="OTG05993.1"/>
    </source>
</evidence>
<dbReference type="AlphaFoldDB" id="A0A251T5B1"/>
<protein>
    <submittedName>
        <fullName evidence="2">Uncharacterized protein</fullName>
    </submittedName>
</protein>
<keyword evidence="3" id="KW-1185">Reference proteome</keyword>
<feature type="region of interest" description="Disordered" evidence="1">
    <location>
        <begin position="1"/>
        <end position="67"/>
    </location>
</feature>
<feature type="compositionally biased region" description="Basic residues" evidence="1">
    <location>
        <begin position="1"/>
        <end position="12"/>
    </location>
</feature>
<gene>
    <name evidence="2" type="ORF">HannXRQ_Chr12g0379811</name>
</gene>
<sequence>MLLKMPPRRRGQGKGPMMGRGPRRPQQSHLHYSSESFHASKYINSPHPSQIPQDDDPDLEMANSGTE</sequence>
<proteinExistence type="predicted"/>
<feature type="compositionally biased region" description="Polar residues" evidence="1">
    <location>
        <begin position="28"/>
        <end position="52"/>
    </location>
</feature>
<dbReference type="Proteomes" id="UP000215914">
    <property type="component" value="Chromosome 12"/>
</dbReference>
<evidence type="ECO:0000256" key="1">
    <source>
        <dbReference type="SAM" id="MobiDB-lite"/>
    </source>
</evidence>
<reference evidence="3" key="1">
    <citation type="journal article" date="2017" name="Nature">
        <title>The sunflower genome provides insights into oil metabolism, flowering and Asterid evolution.</title>
        <authorList>
            <person name="Badouin H."/>
            <person name="Gouzy J."/>
            <person name="Grassa C.J."/>
            <person name="Murat F."/>
            <person name="Staton S.E."/>
            <person name="Cottret L."/>
            <person name="Lelandais-Briere C."/>
            <person name="Owens G.L."/>
            <person name="Carrere S."/>
            <person name="Mayjonade B."/>
            <person name="Legrand L."/>
            <person name="Gill N."/>
            <person name="Kane N.C."/>
            <person name="Bowers J.E."/>
            <person name="Hubner S."/>
            <person name="Bellec A."/>
            <person name="Berard A."/>
            <person name="Berges H."/>
            <person name="Blanchet N."/>
            <person name="Boniface M.C."/>
            <person name="Brunel D."/>
            <person name="Catrice O."/>
            <person name="Chaidir N."/>
            <person name="Claudel C."/>
            <person name="Donnadieu C."/>
            <person name="Faraut T."/>
            <person name="Fievet G."/>
            <person name="Helmstetter N."/>
            <person name="King M."/>
            <person name="Knapp S.J."/>
            <person name="Lai Z."/>
            <person name="Le Paslier M.C."/>
            <person name="Lippi Y."/>
            <person name="Lorenzon L."/>
            <person name="Mandel J.R."/>
            <person name="Marage G."/>
            <person name="Marchand G."/>
            <person name="Marquand E."/>
            <person name="Bret-Mestries E."/>
            <person name="Morien E."/>
            <person name="Nambeesan S."/>
            <person name="Nguyen T."/>
            <person name="Pegot-Espagnet P."/>
            <person name="Pouilly N."/>
            <person name="Raftis F."/>
            <person name="Sallet E."/>
            <person name="Schiex T."/>
            <person name="Thomas J."/>
            <person name="Vandecasteele C."/>
            <person name="Vares D."/>
            <person name="Vear F."/>
            <person name="Vautrin S."/>
            <person name="Crespi M."/>
            <person name="Mangin B."/>
            <person name="Burke J.M."/>
            <person name="Salse J."/>
            <person name="Munos S."/>
            <person name="Vincourt P."/>
            <person name="Rieseberg L.H."/>
            <person name="Langlade N.B."/>
        </authorList>
    </citation>
    <scope>NUCLEOTIDE SEQUENCE [LARGE SCALE GENOMIC DNA]</scope>
    <source>
        <strain evidence="3">cv. SF193</strain>
    </source>
</reference>